<dbReference type="EC" id="6.3.5.1" evidence="7 8"/>
<dbReference type="InterPro" id="IPR014445">
    <property type="entry name" value="Gln-dep_NAD_synthase"/>
</dbReference>
<evidence type="ECO:0000313" key="11">
    <source>
        <dbReference type="EMBL" id="ADU65161.1"/>
    </source>
</evidence>
<dbReference type="AlphaFoldDB" id="E6W035"/>
<feature type="binding site" evidence="7">
    <location>
        <position position="202"/>
    </location>
    <ligand>
        <name>L-glutamine</name>
        <dbReference type="ChEBI" id="CHEBI:58359"/>
    </ligand>
</feature>
<evidence type="ECO:0000256" key="8">
    <source>
        <dbReference type="PIRNR" id="PIRNR006630"/>
    </source>
</evidence>
<accession>E6W035</accession>
<dbReference type="PROSITE" id="PS50263">
    <property type="entry name" value="CN_HYDROLASE"/>
    <property type="match status" value="1"/>
</dbReference>
<dbReference type="GO" id="GO:0003952">
    <property type="term" value="F:NAD+ synthase (glutamine-hydrolyzing) activity"/>
    <property type="evidence" value="ECO:0007669"/>
    <property type="project" value="UniProtKB-UniRule"/>
</dbReference>
<dbReference type="OrthoDB" id="9803818at2"/>
<dbReference type="CDD" id="cd00553">
    <property type="entry name" value="NAD_synthase"/>
    <property type="match status" value="1"/>
</dbReference>
<dbReference type="HOGENOM" id="CLU_025662_0_0_0"/>
<keyword evidence="4 7" id="KW-0547">Nucleotide-binding</keyword>
<comment type="caution">
    <text evidence="7">Lacks conserved residue(s) required for the propagation of feature annotation.</text>
</comment>
<evidence type="ECO:0000256" key="1">
    <source>
        <dbReference type="ARBA" id="ARBA00005188"/>
    </source>
</evidence>
<dbReference type="NCBIfam" id="TIGR00552">
    <property type="entry name" value="nadE"/>
    <property type="match status" value="1"/>
</dbReference>
<dbReference type="InParanoid" id="E6W035"/>
<dbReference type="Pfam" id="PF02540">
    <property type="entry name" value="NAD_synthase"/>
    <property type="match status" value="1"/>
</dbReference>
<dbReference type="KEGG" id="din:Selin_0407"/>
<keyword evidence="6 7" id="KW-0520">NAD</keyword>
<dbReference type="Gene3D" id="3.40.50.620">
    <property type="entry name" value="HUPs"/>
    <property type="match status" value="1"/>
</dbReference>
<dbReference type="PANTHER" id="PTHR23090:SF9">
    <property type="entry name" value="GLUTAMINE-DEPENDENT NAD(+) SYNTHETASE"/>
    <property type="match status" value="1"/>
</dbReference>
<dbReference type="PIRSF" id="PIRSF006630">
    <property type="entry name" value="NADS_GAT"/>
    <property type="match status" value="1"/>
</dbReference>
<dbReference type="PANTHER" id="PTHR23090">
    <property type="entry name" value="NH 3 /GLUTAMINE-DEPENDENT NAD + SYNTHETASE"/>
    <property type="match status" value="1"/>
</dbReference>
<protein>
    <recommendedName>
        <fullName evidence="7 8">Glutamine-dependent NAD(+) synthetase</fullName>
        <ecNumber evidence="7 8">6.3.5.1</ecNumber>
    </recommendedName>
    <alternativeName>
        <fullName evidence="7 8">NAD(+) synthase [glutamine-hydrolyzing]</fullName>
    </alternativeName>
</protein>
<dbReference type="eggNOG" id="COG0171">
    <property type="taxonomic scope" value="Bacteria"/>
</dbReference>
<evidence type="ECO:0000256" key="5">
    <source>
        <dbReference type="ARBA" id="ARBA00022840"/>
    </source>
</evidence>
<evidence type="ECO:0000256" key="4">
    <source>
        <dbReference type="ARBA" id="ARBA00022741"/>
    </source>
</evidence>
<dbReference type="Gene3D" id="1.10.10.1140">
    <property type="entry name" value="Glutamine-dependent NAD+ synthetase, C-terminal domain"/>
    <property type="match status" value="1"/>
</dbReference>
<dbReference type="SUPFAM" id="SSF52402">
    <property type="entry name" value="Adenine nucleotide alpha hydrolases-like"/>
    <property type="match status" value="1"/>
</dbReference>
<feature type="binding site" evidence="7">
    <location>
        <begin position="472"/>
        <end position="475"/>
    </location>
    <ligand>
        <name>deamido-NAD(+)</name>
        <dbReference type="ChEBI" id="CHEBI:58437"/>
        <note>ligand shared between two neighboring subunits</note>
    </ligand>
</feature>
<dbReference type="UniPathway" id="UPA00253">
    <property type="reaction ID" value="UER00334"/>
</dbReference>
<proteinExistence type="inferred from homology"/>
<sequence>MLGFYRIATALPGLRVADVAWNRAQIEELAIRAHQQQCAVVVFPELSLTGYTCADLFHQESLLQAVRKALESLCRFSRELDTALVVGAPLPQQGRLYNCALVIQRGHILGAVPKTHLPNKREFYERRWFTPASALPENSTITIGDDSVPFGSRLIFRCDQHYAFAIELCEDLWSVIPPSSSHALAGATVILNPSASNELVAKADYRRELVQNQSARCLAAYAYAGSGIGESSTDLLFGGHHLLCENGLVLEESPRFERGNHLFSADVDCQKLSQLRMSETSFADNPIPTGYRTIPLHPVLPIGELQRYIPPHPFVPGDPQRRDERCEEIFSIQTAALAKRLKHIGSPKAIIGISGGLDSTLALLVTHRTFALLERNPSDIIAITMPGFGTTNRTYENAVTLCKALETDFREIAISQASLEHFKLIGHDPAIHDVTYENVQARERTEILMNIANKHGGIVIGTGDLSEIALGWSTYNGDHMSMYSVNCGVPKTLIRYLVEWVASRSEDAMEELLMDIVNTPITPELLPRDEQKECTQKTEDIIGPYELHDFFLYHTVKYGASTPKVRHLAALAFAGKYDEASIARWHEIFVKRFFTQQFKRSCIPDGPKVGTIALSPRGDWRMPSDASFGGWL</sequence>
<keyword evidence="5 7" id="KW-0067">ATP-binding</keyword>
<evidence type="ECO:0000256" key="3">
    <source>
        <dbReference type="ARBA" id="ARBA00022598"/>
    </source>
</evidence>
<evidence type="ECO:0000256" key="6">
    <source>
        <dbReference type="ARBA" id="ARBA00023027"/>
    </source>
</evidence>
<dbReference type="STRING" id="653733.Selin_0407"/>
<feature type="binding site" evidence="7">
    <location>
        <position position="196"/>
    </location>
    <ligand>
        <name>L-glutamine</name>
        <dbReference type="ChEBI" id="CHEBI:58359"/>
    </ligand>
</feature>
<name>E6W035_DESIS</name>
<dbReference type="InterPro" id="IPR003010">
    <property type="entry name" value="C-N_Hydrolase"/>
</dbReference>
<dbReference type="InterPro" id="IPR003694">
    <property type="entry name" value="NAD_synthase"/>
</dbReference>
<feature type="binding site" evidence="7">
    <location>
        <position position="438"/>
    </location>
    <ligand>
        <name>deamido-NAD(+)</name>
        <dbReference type="ChEBI" id="CHEBI:58437"/>
        <note>ligand shared between two neighboring subunits</note>
    </ligand>
</feature>
<dbReference type="NCBIfam" id="NF002730">
    <property type="entry name" value="PRK02628.1"/>
    <property type="match status" value="1"/>
</dbReference>
<feature type="binding site" evidence="7">
    <location>
        <begin position="352"/>
        <end position="359"/>
    </location>
    <ligand>
        <name>ATP</name>
        <dbReference type="ChEBI" id="CHEBI:30616"/>
    </ligand>
</feature>
<dbReference type="InterPro" id="IPR036526">
    <property type="entry name" value="C-N_Hydrolase_sf"/>
</dbReference>
<dbReference type="InterPro" id="IPR022310">
    <property type="entry name" value="NAD/GMP_synthase"/>
</dbReference>
<dbReference type="Proteomes" id="UP000002572">
    <property type="component" value="Chromosome"/>
</dbReference>
<dbReference type="GO" id="GO:0005524">
    <property type="term" value="F:ATP binding"/>
    <property type="evidence" value="ECO:0007669"/>
    <property type="project" value="UniProtKB-UniRule"/>
</dbReference>
<dbReference type="eggNOG" id="COG0388">
    <property type="taxonomic scope" value="Bacteria"/>
</dbReference>
<dbReference type="InterPro" id="IPR041856">
    <property type="entry name" value="NAD+_synth_C"/>
</dbReference>
<comment type="function">
    <text evidence="7">Catalyzes the ATP-dependent amidation of deamido-NAD to form NAD. Uses L-glutamine as a nitrogen source.</text>
</comment>
<dbReference type="InterPro" id="IPR014729">
    <property type="entry name" value="Rossmann-like_a/b/a_fold"/>
</dbReference>
<dbReference type="EMBL" id="CP002432">
    <property type="protein sequence ID" value="ADU65161.1"/>
    <property type="molecule type" value="Genomic_DNA"/>
</dbReference>
<dbReference type="SUPFAM" id="SSF56317">
    <property type="entry name" value="Carbon-nitrogen hydrolase"/>
    <property type="match status" value="1"/>
</dbReference>
<feature type="binding site" evidence="7">
    <location>
        <position position="462"/>
    </location>
    <ligand>
        <name>ATP</name>
        <dbReference type="ChEBI" id="CHEBI:30616"/>
    </ligand>
</feature>
<evidence type="ECO:0000256" key="9">
    <source>
        <dbReference type="RuleBase" id="RU003811"/>
    </source>
</evidence>
<feature type="active site" description="Nucleophile; for glutaminase activity" evidence="7">
    <location>
        <position position="169"/>
    </location>
</feature>
<evidence type="ECO:0000259" key="10">
    <source>
        <dbReference type="PROSITE" id="PS50263"/>
    </source>
</evidence>
<feature type="active site" description="Proton acceptor; for glutaminase activity" evidence="7">
    <location>
        <position position="45"/>
    </location>
</feature>
<dbReference type="GO" id="GO:0005737">
    <property type="term" value="C:cytoplasm"/>
    <property type="evidence" value="ECO:0007669"/>
    <property type="project" value="InterPro"/>
</dbReference>
<dbReference type="GO" id="GO:0004359">
    <property type="term" value="F:glutaminase activity"/>
    <property type="evidence" value="ECO:0007669"/>
    <property type="project" value="InterPro"/>
</dbReference>
<dbReference type="CDD" id="cd07570">
    <property type="entry name" value="GAT_Gln-NAD-synth"/>
    <property type="match status" value="1"/>
</dbReference>
<dbReference type="Pfam" id="PF00795">
    <property type="entry name" value="CN_hydrolase"/>
    <property type="match status" value="1"/>
</dbReference>
<dbReference type="RefSeq" id="WP_013505050.1">
    <property type="nucleotide sequence ID" value="NC_014836.1"/>
</dbReference>
<feature type="binding site" evidence="7">
    <location>
        <position position="467"/>
    </location>
    <ligand>
        <name>deamido-NAD(+)</name>
        <dbReference type="ChEBI" id="CHEBI:58437"/>
        <note>ligand shared between two neighboring subunits</note>
    </ligand>
</feature>
<gene>
    <name evidence="7" type="primary">nadE</name>
    <name evidence="11" type="ordered locus">Selin_0407</name>
</gene>
<feature type="domain" description="CN hydrolase" evidence="10">
    <location>
        <begin position="5"/>
        <end position="269"/>
    </location>
</feature>
<feature type="active site" description="For glutaminase activity" evidence="7">
    <location>
        <position position="114"/>
    </location>
</feature>
<evidence type="ECO:0000313" key="12">
    <source>
        <dbReference type="Proteomes" id="UP000002572"/>
    </source>
</evidence>
<comment type="similarity">
    <text evidence="9">Belongs to the NAD synthetase family.</text>
</comment>
<keyword evidence="12" id="KW-1185">Reference proteome</keyword>
<comment type="similarity">
    <text evidence="2 7 8">In the C-terminal section; belongs to the NAD synthetase family.</text>
</comment>
<dbReference type="GO" id="GO:0009435">
    <property type="term" value="P:NAD+ biosynthetic process"/>
    <property type="evidence" value="ECO:0007669"/>
    <property type="project" value="UniProtKB-UniRule"/>
</dbReference>
<dbReference type="Gene3D" id="3.60.110.10">
    <property type="entry name" value="Carbon-nitrogen hydrolase"/>
    <property type="match status" value="1"/>
</dbReference>
<dbReference type="HAMAP" id="MF_02090">
    <property type="entry name" value="NadE_glutamine_dep"/>
    <property type="match status" value="1"/>
</dbReference>
<keyword evidence="3 7" id="KW-0436">Ligase</keyword>
<evidence type="ECO:0000256" key="2">
    <source>
        <dbReference type="ARBA" id="ARBA00007145"/>
    </source>
</evidence>
<feature type="binding site" evidence="7">
    <location>
        <position position="599"/>
    </location>
    <ligand>
        <name>deamido-NAD(+)</name>
        <dbReference type="ChEBI" id="CHEBI:58437"/>
        <note>ligand shared between two neighboring subunits</note>
    </ligand>
</feature>
<dbReference type="GO" id="GO:0008795">
    <property type="term" value="F:NAD+ synthase activity"/>
    <property type="evidence" value="ECO:0007669"/>
    <property type="project" value="UniProtKB-UniRule"/>
</dbReference>
<organism evidence="11 12">
    <name type="scientific">Desulfurispirillum indicum (strain ATCC BAA-1389 / DSM 22839 / S5)</name>
    <dbReference type="NCBI Taxonomy" id="653733"/>
    <lineage>
        <taxon>Bacteria</taxon>
        <taxon>Pseudomonadati</taxon>
        <taxon>Chrysiogenota</taxon>
        <taxon>Chrysiogenia</taxon>
        <taxon>Chrysiogenales</taxon>
        <taxon>Chrysiogenaceae</taxon>
        <taxon>Desulfurispirillum</taxon>
    </lineage>
</organism>
<comment type="catalytic activity">
    <reaction evidence="7 8">
        <text>deamido-NAD(+) + L-glutamine + ATP + H2O = L-glutamate + AMP + diphosphate + NAD(+) + H(+)</text>
        <dbReference type="Rhea" id="RHEA:24384"/>
        <dbReference type="ChEBI" id="CHEBI:15377"/>
        <dbReference type="ChEBI" id="CHEBI:15378"/>
        <dbReference type="ChEBI" id="CHEBI:29985"/>
        <dbReference type="ChEBI" id="CHEBI:30616"/>
        <dbReference type="ChEBI" id="CHEBI:33019"/>
        <dbReference type="ChEBI" id="CHEBI:57540"/>
        <dbReference type="ChEBI" id="CHEBI:58359"/>
        <dbReference type="ChEBI" id="CHEBI:58437"/>
        <dbReference type="ChEBI" id="CHEBI:456215"/>
        <dbReference type="EC" id="6.3.5.1"/>
    </reaction>
</comment>
<comment type="pathway">
    <text evidence="1 7 8">Cofactor biosynthesis; NAD(+) biosynthesis; NAD(+) from deamido-NAD(+) (L-Gln route): step 1/1.</text>
</comment>
<evidence type="ECO:0000256" key="7">
    <source>
        <dbReference type="HAMAP-Rule" id="MF_02090"/>
    </source>
</evidence>
<reference evidence="11 12" key="1">
    <citation type="submission" date="2010-12" db="EMBL/GenBank/DDBJ databases">
        <title>Complete sequence of Desulfurispirillum indicum S5.</title>
        <authorList>
            <consortium name="US DOE Joint Genome Institute"/>
            <person name="Lucas S."/>
            <person name="Copeland A."/>
            <person name="Lapidus A."/>
            <person name="Cheng J.-F."/>
            <person name="Goodwin L."/>
            <person name="Pitluck S."/>
            <person name="Chertkov O."/>
            <person name="Held B."/>
            <person name="Detter J.C."/>
            <person name="Han C."/>
            <person name="Tapia R."/>
            <person name="Land M."/>
            <person name="Hauser L."/>
            <person name="Kyrpides N."/>
            <person name="Ivanova N."/>
            <person name="Mikhailova N."/>
            <person name="Haggblom M."/>
            <person name="Rauschenbach I."/>
            <person name="Bini E."/>
            <person name="Woyke T."/>
        </authorList>
    </citation>
    <scope>NUCLEOTIDE SEQUENCE [LARGE SCALE GENOMIC DNA]</scope>
    <source>
        <strain evidence="12">ATCC BAA-1389 / DSM 22839 / S5</strain>
    </source>
</reference>